<keyword evidence="3" id="KW-0560">Oxidoreductase</keyword>
<dbReference type="Pfam" id="PF00067">
    <property type="entry name" value="p450"/>
    <property type="match status" value="1"/>
</dbReference>
<dbReference type="RefSeq" id="WP_329403346.1">
    <property type="nucleotide sequence ID" value="NZ_CP109019.1"/>
</dbReference>
<evidence type="ECO:0000313" key="6">
    <source>
        <dbReference type="Proteomes" id="UP001432060"/>
    </source>
</evidence>
<dbReference type="PROSITE" id="PS00086">
    <property type="entry name" value="CYTOCHROME_P450"/>
    <property type="match status" value="1"/>
</dbReference>
<keyword evidence="3" id="KW-0408">Iron</keyword>
<sequence>MSSPHRHTPEAPEPLPAPPLHPVRGPRGLPRPLGNLFAFGKDPLAFLTRLRDEFGDAVTWSLGPRRSLFLSHPQHIMEMLAGREHTFDILDIGWAFKQITGQSVIISKGDDWRRKRSLVQPTVRPRQVRAYAATMVDCAGAAADAWREGERIDVREQMALITQRVVLRTLFGNDLGEQTRALGHAMDLAGRTVGAELRGIGLFLPAWVRTPSRRSLLTAVAAMDAEVHRLIQERLSAPDDTDQRDDLLSRLLAARDEEGRPLSPKEVRDEAVTLWAAGHETTSTALTWTLHLLSRAPAARARLEAELDDVLAGRPPTVDDYDRLGWTRQIVKEALRLYPPAWLIPAVARAGATLGGARVPAGTIVWCSQWTTHRDPRWFPRPDEFRPERWDADAPQPVPEHAWYPFGGGPRTCLGARFAQVEAALVLATLTQRCRLDLPAAEVAPHTGLLLQPEVPLVATVRTRHPAAVH</sequence>
<feature type="compositionally biased region" description="Pro residues" evidence="4">
    <location>
        <begin position="11"/>
        <end position="21"/>
    </location>
</feature>
<dbReference type="PRINTS" id="PR00463">
    <property type="entry name" value="EP450I"/>
</dbReference>
<evidence type="ECO:0000313" key="5">
    <source>
        <dbReference type="EMBL" id="WUT86738.1"/>
    </source>
</evidence>
<dbReference type="Gene3D" id="1.10.630.10">
    <property type="entry name" value="Cytochrome P450"/>
    <property type="match status" value="1"/>
</dbReference>
<evidence type="ECO:0000256" key="1">
    <source>
        <dbReference type="ARBA" id="ARBA00001971"/>
    </source>
</evidence>
<evidence type="ECO:0000256" key="2">
    <source>
        <dbReference type="ARBA" id="ARBA00010617"/>
    </source>
</evidence>
<dbReference type="InterPro" id="IPR001128">
    <property type="entry name" value="Cyt_P450"/>
</dbReference>
<dbReference type="PRINTS" id="PR00385">
    <property type="entry name" value="P450"/>
</dbReference>
<dbReference type="Proteomes" id="UP001432060">
    <property type="component" value="Chromosome"/>
</dbReference>
<dbReference type="InterPro" id="IPR036396">
    <property type="entry name" value="Cyt_P450_sf"/>
</dbReference>
<keyword evidence="3" id="KW-0349">Heme</keyword>
<keyword evidence="3" id="KW-0503">Monooxygenase</keyword>
<dbReference type="EMBL" id="CP109019">
    <property type="protein sequence ID" value="WUT86738.1"/>
    <property type="molecule type" value="Genomic_DNA"/>
</dbReference>
<keyword evidence="6" id="KW-1185">Reference proteome</keyword>
<evidence type="ECO:0000256" key="4">
    <source>
        <dbReference type="SAM" id="MobiDB-lite"/>
    </source>
</evidence>
<dbReference type="PANTHER" id="PTHR24305">
    <property type="entry name" value="CYTOCHROME P450"/>
    <property type="match status" value="1"/>
</dbReference>
<reference evidence="5" key="1">
    <citation type="submission" date="2022-10" db="EMBL/GenBank/DDBJ databases">
        <title>The complete genomes of actinobacterial strains from the NBC collection.</title>
        <authorList>
            <person name="Joergensen T.S."/>
            <person name="Alvarez Arevalo M."/>
            <person name="Sterndorff E.B."/>
            <person name="Faurdal D."/>
            <person name="Vuksanovic O."/>
            <person name="Mourched A.-S."/>
            <person name="Charusanti P."/>
            <person name="Shaw S."/>
            <person name="Blin K."/>
            <person name="Weber T."/>
        </authorList>
    </citation>
    <scope>NUCLEOTIDE SEQUENCE</scope>
    <source>
        <strain evidence="5">NBC_00668</strain>
    </source>
</reference>
<accession>A0ABZ1XVL4</accession>
<dbReference type="InterPro" id="IPR050121">
    <property type="entry name" value="Cytochrome_P450_monoxygenase"/>
</dbReference>
<comment type="cofactor">
    <cofactor evidence="1">
        <name>heme</name>
        <dbReference type="ChEBI" id="CHEBI:30413"/>
    </cofactor>
</comment>
<evidence type="ECO:0000256" key="3">
    <source>
        <dbReference type="RuleBase" id="RU000461"/>
    </source>
</evidence>
<name>A0ABZ1XVL4_9ACTN</name>
<proteinExistence type="inferred from homology"/>
<feature type="region of interest" description="Disordered" evidence="4">
    <location>
        <begin position="1"/>
        <end position="27"/>
    </location>
</feature>
<dbReference type="InterPro" id="IPR002401">
    <property type="entry name" value="Cyt_P450_E_grp-I"/>
</dbReference>
<protein>
    <submittedName>
        <fullName evidence="5">Cytochrome P450</fullName>
    </submittedName>
</protein>
<dbReference type="SUPFAM" id="SSF48264">
    <property type="entry name" value="Cytochrome P450"/>
    <property type="match status" value="1"/>
</dbReference>
<keyword evidence="3" id="KW-0479">Metal-binding</keyword>
<gene>
    <name evidence="5" type="ORF">OG515_33320</name>
</gene>
<dbReference type="InterPro" id="IPR017972">
    <property type="entry name" value="Cyt_P450_CS"/>
</dbReference>
<dbReference type="PANTHER" id="PTHR24305:SF166">
    <property type="entry name" value="CYTOCHROME P450 12A4, MITOCHONDRIAL-RELATED"/>
    <property type="match status" value="1"/>
</dbReference>
<organism evidence="5 6">
    <name type="scientific">Streptomyces melanogenes</name>
    <dbReference type="NCBI Taxonomy" id="67326"/>
    <lineage>
        <taxon>Bacteria</taxon>
        <taxon>Bacillati</taxon>
        <taxon>Actinomycetota</taxon>
        <taxon>Actinomycetes</taxon>
        <taxon>Kitasatosporales</taxon>
        <taxon>Streptomycetaceae</taxon>
        <taxon>Streptomyces</taxon>
    </lineage>
</organism>
<comment type="similarity">
    <text evidence="2 3">Belongs to the cytochrome P450 family.</text>
</comment>